<dbReference type="PANTHER" id="PTHR33607:SF2">
    <property type="entry name" value="ENDONUCLEASE-1"/>
    <property type="match status" value="1"/>
</dbReference>
<dbReference type="PANTHER" id="PTHR33607">
    <property type="entry name" value="ENDONUCLEASE-1"/>
    <property type="match status" value="1"/>
</dbReference>
<keyword evidence="2" id="KW-0540">Nuclease</keyword>
<protein>
    <submittedName>
        <fullName evidence="4">Endonuclease</fullName>
    </submittedName>
</protein>
<evidence type="ECO:0000256" key="2">
    <source>
        <dbReference type="ARBA" id="ARBA00022722"/>
    </source>
</evidence>
<keyword evidence="3" id="KW-0378">Hydrolase</keyword>
<evidence type="ECO:0000313" key="4">
    <source>
        <dbReference type="EMBL" id="GGY23239.1"/>
    </source>
</evidence>
<dbReference type="InterPro" id="IPR007346">
    <property type="entry name" value="Endonuclease-I"/>
</dbReference>
<dbReference type="AlphaFoldDB" id="A0A918P5U9"/>
<reference evidence="4" key="1">
    <citation type="journal article" date="2014" name="Int. J. Syst. Evol. Microbiol.">
        <title>Complete genome sequence of Corynebacterium casei LMG S-19264T (=DSM 44701T), isolated from a smear-ripened cheese.</title>
        <authorList>
            <consortium name="US DOE Joint Genome Institute (JGI-PGF)"/>
            <person name="Walter F."/>
            <person name="Albersmeier A."/>
            <person name="Kalinowski J."/>
            <person name="Ruckert C."/>
        </authorList>
    </citation>
    <scope>NUCLEOTIDE SEQUENCE</scope>
    <source>
        <strain evidence="4">KCTC 32182</strain>
    </source>
</reference>
<gene>
    <name evidence="4" type="ORF">GCM10011289_28770</name>
</gene>
<keyword evidence="5" id="KW-1185">Reference proteome</keyword>
<dbReference type="GO" id="GO:0016787">
    <property type="term" value="F:hydrolase activity"/>
    <property type="evidence" value="ECO:0007669"/>
    <property type="project" value="UniProtKB-KW"/>
</dbReference>
<name>A0A918P5U9_9NEIS</name>
<evidence type="ECO:0000256" key="3">
    <source>
        <dbReference type="ARBA" id="ARBA00022801"/>
    </source>
</evidence>
<dbReference type="Pfam" id="PF04231">
    <property type="entry name" value="Endonuclease_1"/>
    <property type="match status" value="1"/>
</dbReference>
<dbReference type="RefSeq" id="WP_189535539.1">
    <property type="nucleotide sequence ID" value="NZ_BMYX01000018.1"/>
</dbReference>
<dbReference type="InterPro" id="IPR044925">
    <property type="entry name" value="His-Me_finger_sf"/>
</dbReference>
<evidence type="ECO:0000256" key="1">
    <source>
        <dbReference type="ARBA" id="ARBA00006429"/>
    </source>
</evidence>
<keyword evidence="4" id="KW-0255">Endonuclease</keyword>
<evidence type="ECO:0000313" key="5">
    <source>
        <dbReference type="Proteomes" id="UP000645257"/>
    </source>
</evidence>
<sequence length="262" mass="29514">MLNRFFILLLSCLILSSCQDKSGEPARAAARPAAEPARVALVAGKRGVGHRDFVNAKKVLPEVFRGLEEDFYCGCRYSGKTMDLASCGYAPRKNAERASRLEWEHVVPAWVLGHQRQCWQNGGRKACTDSDPLFAAMEGDLVNLVPSIGEVNGDRGNFPYSQWTREPVRQYGQCSTVVDFKARRVQPREAVRGRAARITLYMHQRWSLSMSRQDRQLMCAWARQFPVDDWERERDRRIVALQGEGNPLVSDPSALARVCQGG</sequence>
<comment type="similarity">
    <text evidence="1">Belongs to the EndA/NucM nuclease family.</text>
</comment>
<dbReference type="PROSITE" id="PS51257">
    <property type="entry name" value="PROKAR_LIPOPROTEIN"/>
    <property type="match status" value="1"/>
</dbReference>
<organism evidence="4 5">
    <name type="scientific">Paludibacterium paludis</name>
    <dbReference type="NCBI Taxonomy" id="1225769"/>
    <lineage>
        <taxon>Bacteria</taxon>
        <taxon>Pseudomonadati</taxon>
        <taxon>Pseudomonadota</taxon>
        <taxon>Betaproteobacteria</taxon>
        <taxon>Neisseriales</taxon>
        <taxon>Chromobacteriaceae</taxon>
        <taxon>Paludibacterium</taxon>
    </lineage>
</organism>
<dbReference type="SUPFAM" id="SSF54060">
    <property type="entry name" value="His-Me finger endonucleases"/>
    <property type="match status" value="1"/>
</dbReference>
<proteinExistence type="inferred from homology"/>
<dbReference type="GO" id="GO:0004519">
    <property type="term" value="F:endonuclease activity"/>
    <property type="evidence" value="ECO:0007669"/>
    <property type="project" value="UniProtKB-KW"/>
</dbReference>
<dbReference type="EMBL" id="BMYX01000018">
    <property type="protein sequence ID" value="GGY23239.1"/>
    <property type="molecule type" value="Genomic_DNA"/>
</dbReference>
<reference evidence="4" key="2">
    <citation type="submission" date="2020-09" db="EMBL/GenBank/DDBJ databases">
        <authorList>
            <person name="Sun Q."/>
            <person name="Kim S."/>
        </authorList>
    </citation>
    <scope>NUCLEOTIDE SEQUENCE</scope>
    <source>
        <strain evidence="4">KCTC 32182</strain>
    </source>
</reference>
<dbReference type="Proteomes" id="UP000645257">
    <property type="component" value="Unassembled WGS sequence"/>
</dbReference>
<comment type="caution">
    <text evidence="4">The sequence shown here is derived from an EMBL/GenBank/DDBJ whole genome shotgun (WGS) entry which is preliminary data.</text>
</comment>
<accession>A0A918P5U9</accession>